<name>A0ABQ4SUQ6_9HYPH</name>
<proteinExistence type="predicted"/>
<keyword evidence="1" id="KW-1133">Transmembrane helix</keyword>
<sequence length="214" mass="23290">MDWIAANWIEAVGYLGTALTITSSAMSTMIPLRIVSLCASVVVIIYGGMIGSVPVVLTEMIQIPFNAFRLWQMLRLVRQTEKAADGDLSLDWLEPFGTERRFKAGEVVFRKGDEASEMFYVKSGRYRVVEPDIEVGTGAVVGELGLLSPGNLRTGSLVCVESGTALSIAYSDVKQLYYQNPEFGFSFLKLTSERLFQSAGLNGGTALKPTADAI</sequence>
<evidence type="ECO:0000256" key="1">
    <source>
        <dbReference type="SAM" id="Phobius"/>
    </source>
</evidence>
<feature type="transmembrane region" description="Helical" evidence="1">
    <location>
        <begin position="34"/>
        <end position="57"/>
    </location>
</feature>
<dbReference type="InterPro" id="IPR019629">
    <property type="entry name" value="Uncharacterised_HI1736/YgjV"/>
</dbReference>
<dbReference type="InterPro" id="IPR018490">
    <property type="entry name" value="cNMP-bd_dom_sf"/>
</dbReference>
<keyword evidence="4" id="KW-1185">Reference proteome</keyword>
<dbReference type="Proteomes" id="UP001055102">
    <property type="component" value="Unassembled WGS sequence"/>
</dbReference>
<reference evidence="3" key="2">
    <citation type="submission" date="2021-08" db="EMBL/GenBank/DDBJ databases">
        <authorList>
            <person name="Tani A."/>
            <person name="Ola A."/>
            <person name="Ogura Y."/>
            <person name="Katsura K."/>
            <person name="Hayashi T."/>
        </authorList>
    </citation>
    <scope>NUCLEOTIDE SEQUENCE</scope>
    <source>
        <strain evidence="3">LMG 23639</strain>
    </source>
</reference>
<dbReference type="Pfam" id="PF00027">
    <property type="entry name" value="cNMP_binding"/>
    <property type="match status" value="1"/>
</dbReference>
<dbReference type="SMART" id="SM00100">
    <property type="entry name" value="cNMP"/>
    <property type="match status" value="1"/>
</dbReference>
<comment type="caution">
    <text evidence="3">The sequence shown here is derived from an EMBL/GenBank/DDBJ whole genome shotgun (WGS) entry which is preliminary data.</text>
</comment>
<protein>
    <recommendedName>
        <fullName evidence="2">Cyclic nucleotide-binding domain-containing protein</fullName>
    </recommendedName>
</protein>
<dbReference type="EMBL" id="BPQR01000013">
    <property type="protein sequence ID" value="GJE05588.1"/>
    <property type="molecule type" value="Genomic_DNA"/>
</dbReference>
<keyword evidence="1" id="KW-0812">Transmembrane</keyword>
<feature type="domain" description="Cyclic nucleotide-binding" evidence="2">
    <location>
        <begin position="99"/>
        <end position="176"/>
    </location>
</feature>
<dbReference type="Pfam" id="PF10688">
    <property type="entry name" value="Imp-YgjV"/>
    <property type="match status" value="1"/>
</dbReference>
<accession>A0ABQ4SUQ6</accession>
<dbReference type="SUPFAM" id="SSF51206">
    <property type="entry name" value="cAMP-binding domain-like"/>
    <property type="match status" value="1"/>
</dbReference>
<gene>
    <name evidence="3" type="ORF">AOPFMNJM_0891</name>
</gene>
<evidence type="ECO:0000313" key="3">
    <source>
        <dbReference type="EMBL" id="GJE05588.1"/>
    </source>
</evidence>
<evidence type="ECO:0000313" key="4">
    <source>
        <dbReference type="Proteomes" id="UP001055102"/>
    </source>
</evidence>
<dbReference type="Gene3D" id="2.60.120.10">
    <property type="entry name" value="Jelly Rolls"/>
    <property type="match status" value="1"/>
</dbReference>
<keyword evidence="1" id="KW-0472">Membrane</keyword>
<dbReference type="CDD" id="cd00038">
    <property type="entry name" value="CAP_ED"/>
    <property type="match status" value="1"/>
</dbReference>
<dbReference type="InterPro" id="IPR000595">
    <property type="entry name" value="cNMP-bd_dom"/>
</dbReference>
<evidence type="ECO:0000259" key="2">
    <source>
        <dbReference type="PROSITE" id="PS50042"/>
    </source>
</evidence>
<reference evidence="3" key="1">
    <citation type="journal article" date="2021" name="Front. Microbiol.">
        <title>Comprehensive Comparative Genomics and Phenotyping of Methylobacterium Species.</title>
        <authorList>
            <person name="Alessa O."/>
            <person name="Ogura Y."/>
            <person name="Fujitani Y."/>
            <person name="Takami H."/>
            <person name="Hayashi T."/>
            <person name="Sahin N."/>
            <person name="Tani A."/>
        </authorList>
    </citation>
    <scope>NUCLEOTIDE SEQUENCE</scope>
    <source>
        <strain evidence="3">LMG 23639</strain>
    </source>
</reference>
<dbReference type="PROSITE" id="PS50042">
    <property type="entry name" value="CNMP_BINDING_3"/>
    <property type="match status" value="1"/>
</dbReference>
<dbReference type="InterPro" id="IPR014710">
    <property type="entry name" value="RmlC-like_jellyroll"/>
</dbReference>
<organism evidence="3 4">
    <name type="scientific">Methylobacterium jeotgali</name>
    <dbReference type="NCBI Taxonomy" id="381630"/>
    <lineage>
        <taxon>Bacteria</taxon>
        <taxon>Pseudomonadati</taxon>
        <taxon>Pseudomonadota</taxon>
        <taxon>Alphaproteobacteria</taxon>
        <taxon>Hyphomicrobiales</taxon>
        <taxon>Methylobacteriaceae</taxon>
        <taxon>Methylobacterium</taxon>
    </lineage>
</organism>
<dbReference type="RefSeq" id="WP_238274275.1">
    <property type="nucleotide sequence ID" value="NZ_BPQR01000013.1"/>
</dbReference>